<name>A0AAV5AKQ0_9AGAM</name>
<sequence length="926" mass="103225">MRQALFLYLILHHFAIALAQSQVPTLGLQDGYLTFDTPSFSIQLVKDSQTLASLKPKGSASQTNNGTFDFYPLDRLVDRQYNGNYQLGDITFRVREVGKSTDSWINGDSSVSRKTVSSLTSSGSTLAAASLSNTLPNNSLIDVVRRWSLNDNRVLTLEFEVSNPQNFAVEIGSMGFPIAFNTIFTGRTAADTNANCSLIDPYIGNDAGFIQVTPLLGTQPPLIITPVGKTPFEAWRFLPENTANYPYYQSQTFEGYYEWQTHTLAWAENEWKNVTPWNVPTSEILDPSQSRVYGLEFHLGTTIQEVDDTLYQNGRPITTGIPGYIVPSDQTAKLFVKHTSKVQTLSVDPPGILKIIRNSEGKNGYVGYTITVPSSQGLPERARVTINYEDSISQTVHYFLTQPSTQTISNLGDFLINTQWFENSTDPFHRSPSVLSYDRQVNAHVTNDDRAWYRLSDEAGAGSWLAAAMKQYAQPNAAEVSKYETYVNKTLWGSVQLNNGTTMYGVRKSVYFYQPNLVPNYYYPTNEYDFDGSWNQAASYLLNRAYDYVHVSAAYWSLYRVGRNYPDLVSRPWQWYLNQSLQTVLYTTNPANEVGYITDGLMGETVWRMLLSDLQRELMPDYRGLTNDASTLEAAMAQREKLWSTERFGSEMAWDSTGQEGVYMWAKYFNDSTTKINALNSIIAYQPTVPHWGWNGNARRYWDNLYGGKLRRIERQIHHYGSGLNALPLISEFQSNPTNWYLLRTGYGGLSGPLSNIDYGGFAAASFHSWPDTLIFDGYSGDYGPNFVGHALNVGTYIINHPDFGWQAFGGTVLSSSSTQVTVKTMDTLRRRIFIASFGVLLTLDAGAFSQVIVDTSKHTIQLTILPVAEGAVNGASAPVGRLLVESTADVAGIGTFSLSTKLSVDAGAYVVQFNRGVASVLLRGS</sequence>
<protein>
    <submittedName>
        <fullName evidence="2">Uncharacterized protein</fullName>
    </submittedName>
</protein>
<evidence type="ECO:0000313" key="3">
    <source>
        <dbReference type="Proteomes" id="UP001050691"/>
    </source>
</evidence>
<keyword evidence="3" id="KW-1185">Reference proteome</keyword>
<dbReference type="EMBL" id="BPWL01000010">
    <property type="protein sequence ID" value="GJJ15242.1"/>
    <property type="molecule type" value="Genomic_DNA"/>
</dbReference>
<gene>
    <name evidence="2" type="ORF">Clacol_009518</name>
</gene>
<feature type="chain" id="PRO_5043573824" evidence="1">
    <location>
        <begin position="20"/>
        <end position="926"/>
    </location>
</feature>
<keyword evidence="1" id="KW-0732">Signal</keyword>
<organism evidence="2 3">
    <name type="scientific">Clathrus columnatus</name>
    <dbReference type="NCBI Taxonomy" id="1419009"/>
    <lineage>
        <taxon>Eukaryota</taxon>
        <taxon>Fungi</taxon>
        <taxon>Dikarya</taxon>
        <taxon>Basidiomycota</taxon>
        <taxon>Agaricomycotina</taxon>
        <taxon>Agaricomycetes</taxon>
        <taxon>Phallomycetidae</taxon>
        <taxon>Phallales</taxon>
        <taxon>Clathraceae</taxon>
        <taxon>Clathrus</taxon>
    </lineage>
</organism>
<comment type="caution">
    <text evidence="2">The sequence shown here is derived from an EMBL/GenBank/DDBJ whole genome shotgun (WGS) entry which is preliminary data.</text>
</comment>
<accession>A0AAV5AKQ0</accession>
<reference evidence="2" key="1">
    <citation type="submission" date="2021-10" db="EMBL/GenBank/DDBJ databases">
        <title>De novo Genome Assembly of Clathrus columnatus (Basidiomycota, Fungi) Using Illumina and Nanopore Sequence Data.</title>
        <authorList>
            <person name="Ogiso-Tanaka E."/>
            <person name="Itagaki H."/>
            <person name="Hosoya T."/>
            <person name="Hosaka K."/>
        </authorList>
    </citation>
    <scope>NUCLEOTIDE SEQUENCE</scope>
    <source>
        <strain evidence="2">MO-923</strain>
    </source>
</reference>
<dbReference type="Pfam" id="PF18951">
    <property type="entry name" value="DUF5695"/>
    <property type="match status" value="1"/>
</dbReference>
<feature type="signal peptide" evidence="1">
    <location>
        <begin position="1"/>
        <end position="19"/>
    </location>
</feature>
<dbReference type="AlphaFoldDB" id="A0AAV5AKQ0"/>
<proteinExistence type="predicted"/>
<evidence type="ECO:0000256" key="1">
    <source>
        <dbReference type="SAM" id="SignalP"/>
    </source>
</evidence>
<evidence type="ECO:0000313" key="2">
    <source>
        <dbReference type="EMBL" id="GJJ15242.1"/>
    </source>
</evidence>
<dbReference type="InterPro" id="IPR043750">
    <property type="entry name" value="DUF5695"/>
</dbReference>
<dbReference type="Proteomes" id="UP001050691">
    <property type="component" value="Unassembled WGS sequence"/>
</dbReference>